<protein>
    <submittedName>
        <fullName evidence="3">Uncharacterized protein</fullName>
    </submittedName>
</protein>
<name>A0A8W8LE67_MAGGI</name>
<feature type="transmembrane region" description="Helical" evidence="1">
    <location>
        <begin position="35"/>
        <end position="61"/>
    </location>
</feature>
<proteinExistence type="predicted"/>
<reference evidence="3" key="1">
    <citation type="submission" date="2022-08" db="UniProtKB">
        <authorList>
            <consortium name="EnsemblMetazoa"/>
        </authorList>
    </citation>
    <scope>IDENTIFICATION</scope>
    <source>
        <strain evidence="3">05x7-T-G4-1.051#20</strain>
    </source>
</reference>
<sequence>MHCLRMLCFVLNGIISTFASESKGEDDFFMNNVEYKYTMLVLSVLNFGLLVLIVTMFIILWKWWKIGKCLKKSTKLKVKQESNKVESVAPEQKEKPHEELNVGELPKKQVFDDSTQYLQCQEEQPIRFVYEEISEVPKLPPKKKRIKKTQNSCIKRIFTKNGSKTQKDTIKKPLGETESLKPKEYSKLTEQALGPYVYDEIKIDPANGSLPRIVTSDFKQNALYTEMPTIEDRV</sequence>
<evidence type="ECO:0000313" key="3">
    <source>
        <dbReference type="EnsemblMetazoa" id="G27654.2:cds"/>
    </source>
</evidence>
<organism evidence="3 4">
    <name type="scientific">Magallana gigas</name>
    <name type="common">Pacific oyster</name>
    <name type="synonym">Crassostrea gigas</name>
    <dbReference type="NCBI Taxonomy" id="29159"/>
    <lineage>
        <taxon>Eukaryota</taxon>
        <taxon>Metazoa</taxon>
        <taxon>Spiralia</taxon>
        <taxon>Lophotrochozoa</taxon>
        <taxon>Mollusca</taxon>
        <taxon>Bivalvia</taxon>
        <taxon>Autobranchia</taxon>
        <taxon>Pteriomorphia</taxon>
        <taxon>Ostreida</taxon>
        <taxon>Ostreoidea</taxon>
        <taxon>Ostreidae</taxon>
        <taxon>Magallana</taxon>
    </lineage>
</organism>
<evidence type="ECO:0000256" key="2">
    <source>
        <dbReference type="SAM" id="SignalP"/>
    </source>
</evidence>
<dbReference type="EnsemblMetazoa" id="G27654.2">
    <property type="protein sequence ID" value="G27654.2:cds"/>
    <property type="gene ID" value="G27654"/>
</dbReference>
<dbReference type="Proteomes" id="UP000005408">
    <property type="component" value="Unassembled WGS sequence"/>
</dbReference>
<keyword evidence="2" id="KW-0732">Signal</keyword>
<feature type="chain" id="PRO_5036445163" evidence="2">
    <location>
        <begin position="20"/>
        <end position="234"/>
    </location>
</feature>
<feature type="signal peptide" evidence="2">
    <location>
        <begin position="1"/>
        <end position="19"/>
    </location>
</feature>
<evidence type="ECO:0000313" key="4">
    <source>
        <dbReference type="Proteomes" id="UP000005408"/>
    </source>
</evidence>
<keyword evidence="1" id="KW-0472">Membrane</keyword>
<keyword evidence="4" id="KW-1185">Reference proteome</keyword>
<evidence type="ECO:0000256" key="1">
    <source>
        <dbReference type="SAM" id="Phobius"/>
    </source>
</evidence>
<accession>A0A8W8LE67</accession>
<keyword evidence="1" id="KW-0812">Transmembrane</keyword>
<keyword evidence="1" id="KW-1133">Transmembrane helix</keyword>
<dbReference type="AlphaFoldDB" id="A0A8W8LE67"/>